<dbReference type="InterPro" id="IPR000832">
    <property type="entry name" value="GPCR_2_secretin-like"/>
</dbReference>
<keyword evidence="4 13" id="KW-0812">Transmembrane</keyword>
<dbReference type="PRINTS" id="PR01354">
    <property type="entry name" value="GLUCAGONR"/>
</dbReference>
<keyword evidence="8 13" id="KW-0472">Membrane</keyword>
<dbReference type="GO" id="GO:0007166">
    <property type="term" value="P:cell surface receptor signaling pathway"/>
    <property type="evidence" value="ECO:0007669"/>
    <property type="project" value="InterPro"/>
</dbReference>
<evidence type="ECO:0000256" key="4">
    <source>
        <dbReference type="ARBA" id="ARBA00022692"/>
    </source>
</evidence>
<keyword evidence="9" id="KW-1015">Disulfide bond</keyword>
<dbReference type="KEGG" id="muo:115471538"/>
<dbReference type="SUPFAM" id="SSF81321">
    <property type="entry name" value="Family A G protein-coupled receptor-like"/>
    <property type="match status" value="1"/>
</dbReference>
<dbReference type="GO" id="GO:0017046">
    <property type="term" value="F:peptide hormone binding"/>
    <property type="evidence" value="ECO:0007669"/>
    <property type="project" value="TreeGrafter"/>
</dbReference>
<feature type="transmembrane region" description="Helical" evidence="13">
    <location>
        <begin position="301"/>
        <end position="322"/>
    </location>
</feature>
<dbReference type="SUPFAM" id="SSF111418">
    <property type="entry name" value="Hormone receptor domain"/>
    <property type="match status" value="1"/>
</dbReference>
<keyword evidence="11" id="KW-0325">Glycoprotein</keyword>
<keyword evidence="3" id="KW-1003">Cell membrane</keyword>
<keyword evidence="5 14" id="KW-0732">Signal</keyword>
<dbReference type="CDD" id="cd15267">
    <property type="entry name" value="7tmB1_GCGR"/>
    <property type="match status" value="1"/>
</dbReference>
<dbReference type="Proteomes" id="UP000515156">
    <property type="component" value="Chromosome 6"/>
</dbReference>
<dbReference type="InterPro" id="IPR017981">
    <property type="entry name" value="GPCR_2-like_7TM"/>
</dbReference>
<dbReference type="PROSITE" id="PS00650">
    <property type="entry name" value="G_PROTEIN_RECEP_F2_2"/>
    <property type="match status" value="1"/>
</dbReference>
<evidence type="ECO:0000256" key="2">
    <source>
        <dbReference type="ARBA" id="ARBA00005314"/>
    </source>
</evidence>
<feature type="transmembrane region" description="Helical" evidence="13">
    <location>
        <begin position="174"/>
        <end position="196"/>
    </location>
</feature>
<evidence type="ECO:0000259" key="15">
    <source>
        <dbReference type="PROSITE" id="PS50227"/>
    </source>
</evidence>
<evidence type="ECO:0000256" key="11">
    <source>
        <dbReference type="ARBA" id="ARBA00023180"/>
    </source>
</evidence>
<evidence type="ECO:0000313" key="17">
    <source>
        <dbReference type="Proteomes" id="UP000515156"/>
    </source>
</evidence>
<dbReference type="PANTHER" id="PTHR45620:SF29">
    <property type="entry name" value="GLUCAGON RECEPTOR"/>
    <property type="match status" value="1"/>
</dbReference>
<proteinExistence type="inferred from homology"/>
<feature type="signal peptide" evidence="14">
    <location>
        <begin position="1"/>
        <end position="22"/>
    </location>
</feature>
<evidence type="ECO:0000256" key="14">
    <source>
        <dbReference type="SAM" id="SignalP"/>
    </source>
</evidence>
<comment type="similarity">
    <text evidence="2">Belongs to the G-protein coupled receptor 2 family.</text>
</comment>
<dbReference type="InParanoid" id="A0A6P7Y7R9"/>
<evidence type="ECO:0000259" key="16">
    <source>
        <dbReference type="PROSITE" id="PS50261"/>
    </source>
</evidence>
<gene>
    <name evidence="18" type="primary">GCGR</name>
</gene>
<evidence type="ECO:0000256" key="13">
    <source>
        <dbReference type="SAM" id="Phobius"/>
    </source>
</evidence>
<dbReference type="Gene3D" id="4.10.1240.10">
    <property type="entry name" value="GPCR, family 2, extracellular hormone receptor domain"/>
    <property type="match status" value="1"/>
</dbReference>
<dbReference type="PRINTS" id="PR00249">
    <property type="entry name" value="GPCRSECRETIN"/>
</dbReference>
<evidence type="ECO:0000256" key="10">
    <source>
        <dbReference type="ARBA" id="ARBA00023170"/>
    </source>
</evidence>
<dbReference type="InterPro" id="IPR003290">
    <property type="entry name" value="GPCR_2_GLP1/glucagon_rcpt"/>
</dbReference>
<evidence type="ECO:0000256" key="9">
    <source>
        <dbReference type="ARBA" id="ARBA00023157"/>
    </source>
</evidence>
<keyword evidence="12" id="KW-0807">Transducer</keyword>
<evidence type="ECO:0000256" key="5">
    <source>
        <dbReference type="ARBA" id="ARBA00022729"/>
    </source>
</evidence>
<feature type="transmembrane region" description="Helical" evidence="13">
    <location>
        <begin position="143"/>
        <end position="162"/>
    </location>
</feature>
<dbReference type="InterPro" id="IPR036445">
    <property type="entry name" value="GPCR_2_extracell_dom_sf"/>
</dbReference>
<dbReference type="GO" id="GO:0007189">
    <property type="term" value="P:adenylate cyclase-activating G protein-coupled receptor signaling pathway"/>
    <property type="evidence" value="ECO:0007669"/>
    <property type="project" value="TreeGrafter"/>
</dbReference>
<keyword evidence="10 18" id="KW-0675">Receptor</keyword>
<protein>
    <submittedName>
        <fullName evidence="18">Glucagon receptor</fullName>
    </submittedName>
</protein>
<evidence type="ECO:0000256" key="12">
    <source>
        <dbReference type="ARBA" id="ARBA00023224"/>
    </source>
</evidence>
<feature type="transmembrane region" description="Helical" evidence="13">
    <location>
        <begin position="376"/>
        <end position="399"/>
    </location>
</feature>
<feature type="transmembrane region" description="Helical" evidence="13">
    <location>
        <begin position="343"/>
        <end position="364"/>
    </location>
</feature>
<dbReference type="OrthoDB" id="5967113at2759"/>
<feature type="domain" description="G-protein coupled receptors family 2 profile 2" evidence="16">
    <location>
        <begin position="137"/>
        <end position="400"/>
    </location>
</feature>
<dbReference type="SMART" id="SM00008">
    <property type="entry name" value="HormR"/>
    <property type="match status" value="1"/>
</dbReference>
<dbReference type="GO" id="GO:0004967">
    <property type="term" value="F:glucagon receptor activity"/>
    <property type="evidence" value="ECO:0007669"/>
    <property type="project" value="InterPro"/>
</dbReference>
<dbReference type="PANTHER" id="PTHR45620">
    <property type="entry name" value="PDF RECEPTOR-LIKE PROTEIN-RELATED"/>
    <property type="match status" value="1"/>
</dbReference>
<dbReference type="InterPro" id="IPR017983">
    <property type="entry name" value="GPCR_2_secretin-like_CS"/>
</dbReference>
<comment type="subcellular location">
    <subcellularLocation>
        <location evidence="1">Cell membrane</location>
        <topology evidence="1">Multi-pass membrane protein</topology>
    </subcellularLocation>
</comment>
<dbReference type="PROSITE" id="PS50227">
    <property type="entry name" value="G_PROTEIN_RECEP_F2_3"/>
    <property type="match status" value="1"/>
</dbReference>
<dbReference type="AlphaFoldDB" id="A0A6P7Y7R9"/>
<reference evidence="18" key="1">
    <citation type="submission" date="2025-08" db="UniProtKB">
        <authorList>
            <consortium name="RefSeq"/>
        </authorList>
    </citation>
    <scope>IDENTIFICATION</scope>
</reference>
<dbReference type="PROSITE" id="PS50261">
    <property type="entry name" value="G_PROTEIN_RECEP_F2_4"/>
    <property type="match status" value="1"/>
</dbReference>
<keyword evidence="17" id="KW-1185">Reference proteome</keyword>
<dbReference type="PROSITE" id="PS00649">
    <property type="entry name" value="G_PROTEIN_RECEP_F2_1"/>
    <property type="match status" value="1"/>
</dbReference>
<evidence type="ECO:0000256" key="8">
    <source>
        <dbReference type="ARBA" id="ARBA00023136"/>
    </source>
</evidence>
<keyword evidence="7" id="KW-0297">G-protein coupled receptor</keyword>
<name>A0A6P7Y7R9_9AMPH</name>
<dbReference type="GO" id="GO:0005886">
    <property type="term" value="C:plasma membrane"/>
    <property type="evidence" value="ECO:0007669"/>
    <property type="project" value="UniProtKB-SubCell"/>
</dbReference>
<dbReference type="Pfam" id="PF02793">
    <property type="entry name" value="HRM"/>
    <property type="match status" value="1"/>
</dbReference>
<feature type="transmembrane region" description="Helical" evidence="13">
    <location>
        <begin position="216"/>
        <end position="240"/>
    </location>
</feature>
<dbReference type="CTD" id="2642"/>
<feature type="transmembrane region" description="Helical" evidence="13">
    <location>
        <begin position="260"/>
        <end position="281"/>
    </location>
</feature>
<feature type="chain" id="PRO_5027625297" evidence="14">
    <location>
        <begin position="23"/>
        <end position="484"/>
    </location>
</feature>
<organism evidence="17 18">
    <name type="scientific">Microcaecilia unicolor</name>
    <dbReference type="NCBI Taxonomy" id="1415580"/>
    <lineage>
        <taxon>Eukaryota</taxon>
        <taxon>Metazoa</taxon>
        <taxon>Chordata</taxon>
        <taxon>Craniata</taxon>
        <taxon>Vertebrata</taxon>
        <taxon>Euteleostomi</taxon>
        <taxon>Amphibia</taxon>
        <taxon>Gymnophiona</taxon>
        <taxon>Siphonopidae</taxon>
        <taxon>Microcaecilia</taxon>
    </lineage>
</organism>
<dbReference type="Pfam" id="PF00002">
    <property type="entry name" value="7tm_2"/>
    <property type="match status" value="1"/>
</dbReference>
<dbReference type="PRINTS" id="PR01353">
    <property type="entry name" value="GLUCAGNFAMLY"/>
</dbReference>
<accession>A0A6P7Y7R9</accession>
<dbReference type="InterPro" id="IPR050332">
    <property type="entry name" value="GPCR_2"/>
</dbReference>
<feature type="domain" description="G-protein coupled receptors family 2 profile 1" evidence="15">
    <location>
        <begin position="38"/>
        <end position="121"/>
    </location>
</feature>
<dbReference type="InterPro" id="IPR003291">
    <property type="entry name" value="GPCR_2_glucagon_rcpt"/>
</dbReference>
<evidence type="ECO:0000256" key="7">
    <source>
        <dbReference type="ARBA" id="ARBA00023040"/>
    </source>
</evidence>
<dbReference type="FunFam" id="1.20.1070.10:FF:000133">
    <property type="entry name" value="Glucagon receptor a"/>
    <property type="match status" value="1"/>
</dbReference>
<evidence type="ECO:0000256" key="3">
    <source>
        <dbReference type="ARBA" id="ARBA00022475"/>
    </source>
</evidence>
<evidence type="ECO:0000313" key="18">
    <source>
        <dbReference type="RefSeq" id="XP_030061016.1"/>
    </source>
</evidence>
<dbReference type="Gene3D" id="1.20.1070.10">
    <property type="entry name" value="Rhodopsin 7-helix transmembrane proteins"/>
    <property type="match status" value="1"/>
</dbReference>
<dbReference type="RefSeq" id="XP_030061016.1">
    <property type="nucleotide sequence ID" value="XM_030205156.1"/>
</dbReference>
<dbReference type="InterPro" id="IPR001879">
    <property type="entry name" value="GPCR_2_extracellular_dom"/>
</dbReference>
<evidence type="ECO:0000256" key="1">
    <source>
        <dbReference type="ARBA" id="ARBA00004651"/>
    </source>
</evidence>
<sequence>MCRLFLHSVLLALLFFCQGPSAQMTDYVYKEWRKYETECQQNMSQGPAPTELVCNRTFDRFACWPDALPNTTVRVSCPWYLPWHSKVQDGYVYRRCGPDGQWIPMPNGHAERNATECEKNGDELRDQKQYGQTYQRFMVTYTVGYSVSLGTLILALSILAGFSKLHCTRNYIHMNLFASFILKCSSILVIDALLKTRYNQVIDDDFSVQLWLSSDALAGCRAASVLMQYGIIANYCWLLAEGIYLHNLLKVAGSSEKSYFTLYVFIGWGAPVAFVVPWVAVKYKYENIQCWTTHNHMGFWWIPRSAVFLCILINFVMFIRIIRILVSKLWAHQMRYTDSKLRLAKSTLILFLMLGTHEVIFAFVTEELTQGTMRDIKLFFDIFLGSFQGMLVAILYCFMNKEVQSELLKTWKRWKVGKDIEEAYRHTYTTRTGINSMTDQYQLVSSNGTHKDSSAHVFQHTTEHLTLSEQPQSYGFLETAESSS</sequence>
<keyword evidence="6 13" id="KW-1133">Transmembrane helix</keyword>
<dbReference type="FunCoup" id="A0A6P7Y7R9">
    <property type="interactions" value="892"/>
</dbReference>
<evidence type="ECO:0000256" key="6">
    <source>
        <dbReference type="ARBA" id="ARBA00022989"/>
    </source>
</evidence>
<dbReference type="GeneID" id="115471538"/>